<accession>A0AAN8I930</accession>
<protein>
    <recommendedName>
        <fullName evidence="2">Alpha/beta hydrolase fold-3 domain-containing protein</fullName>
    </recommendedName>
</protein>
<gene>
    <name evidence="3" type="ORF">OHC33_004989</name>
</gene>
<evidence type="ECO:0000313" key="4">
    <source>
        <dbReference type="Proteomes" id="UP001316803"/>
    </source>
</evidence>
<feature type="domain" description="Alpha/beta hydrolase fold-3" evidence="2">
    <location>
        <begin position="85"/>
        <end position="312"/>
    </location>
</feature>
<dbReference type="GO" id="GO:0016787">
    <property type="term" value="F:hydrolase activity"/>
    <property type="evidence" value="ECO:0007669"/>
    <property type="project" value="UniProtKB-KW"/>
</dbReference>
<proteinExistence type="predicted"/>
<name>A0AAN8I930_9EURO</name>
<keyword evidence="4" id="KW-1185">Reference proteome</keyword>
<dbReference type="PANTHER" id="PTHR48081">
    <property type="entry name" value="AB HYDROLASE SUPERFAMILY PROTEIN C4A8.06C"/>
    <property type="match status" value="1"/>
</dbReference>
<dbReference type="SUPFAM" id="SSF53474">
    <property type="entry name" value="alpha/beta-Hydrolases"/>
    <property type="match status" value="1"/>
</dbReference>
<dbReference type="InterPro" id="IPR029058">
    <property type="entry name" value="AB_hydrolase_fold"/>
</dbReference>
<dbReference type="EMBL" id="JAKLMC020000010">
    <property type="protein sequence ID" value="KAK5953720.1"/>
    <property type="molecule type" value="Genomic_DNA"/>
</dbReference>
<dbReference type="AlphaFoldDB" id="A0AAN8I930"/>
<dbReference type="Proteomes" id="UP001316803">
    <property type="component" value="Unassembled WGS sequence"/>
</dbReference>
<organism evidence="3 4">
    <name type="scientific">Knufia fluminis</name>
    <dbReference type="NCBI Taxonomy" id="191047"/>
    <lineage>
        <taxon>Eukaryota</taxon>
        <taxon>Fungi</taxon>
        <taxon>Dikarya</taxon>
        <taxon>Ascomycota</taxon>
        <taxon>Pezizomycotina</taxon>
        <taxon>Eurotiomycetes</taxon>
        <taxon>Chaetothyriomycetidae</taxon>
        <taxon>Chaetothyriales</taxon>
        <taxon>Trichomeriaceae</taxon>
        <taxon>Knufia</taxon>
    </lineage>
</organism>
<comment type="caution">
    <text evidence="3">The sequence shown here is derived from an EMBL/GenBank/DDBJ whole genome shotgun (WGS) entry which is preliminary data.</text>
</comment>
<dbReference type="InterPro" id="IPR050300">
    <property type="entry name" value="GDXG_lipolytic_enzyme"/>
</dbReference>
<dbReference type="Gene3D" id="3.40.50.1820">
    <property type="entry name" value="alpha/beta hydrolase"/>
    <property type="match status" value="1"/>
</dbReference>
<evidence type="ECO:0000259" key="2">
    <source>
        <dbReference type="Pfam" id="PF07859"/>
    </source>
</evidence>
<evidence type="ECO:0000256" key="1">
    <source>
        <dbReference type="ARBA" id="ARBA00022801"/>
    </source>
</evidence>
<dbReference type="Pfam" id="PF07859">
    <property type="entry name" value="Abhydrolase_3"/>
    <property type="match status" value="1"/>
</dbReference>
<dbReference type="PANTHER" id="PTHR48081:SF8">
    <property type="entry name" value="ALPHA_BETA HYDROLASE FOLD-3 DOMAIN-CONTAINING PROTEIN-RELATED"/>
    <property type="match status" value="1"/>
</dbReference>
<keyword evidence="1" id="KW-0378">Hydrolase</keyword>
<evidence type="ECO:0000313" key="3">
    <source>
        <dbReference type="EMBL" id="KAK5953720.1"/>
    </source>
</evidence>
<dbReference type="InterPro" id="IPR013094">
    <property type="entry name" value="AB_hydrolase_3"/>
</dbReference>
<sequence length="347" mass="37990">MAQDAIQEPKVKPGPNRAVLQALYLHVGASLLRNLVWLMSGDGKDFDDIVTIKTPGLGDGQVRIAICRPHGARSMQKGERTPLVMVLEGGGFVLGQPEDGQKHDRKIAEETGAVVISIDYAKAPRHPYPHALLQIYEVLKWAFTPAAQSQGLDIDPRRVAVMGNSAGGNLTAALSLLLSFSNGPCARFRNALPNDFRQVKQILIYPSVECNALYRTRFQRAEAAVQAKSLPVGIAELMESSYLPPHIDKEQIFIAPLLTESGLLKELKPASALVLTAGLDCLKKEADVYARKLREAGVNVEEHDYPEAIHGFSHYTKGKDFRVVDVEDCWKRIAGVLTDAFESGSNN</sequence>
<reference evidence="3 4" key="1">
    <citation type="submission" date="2022-12" db="EMBL/GenBank/DDBJ databases">
        <title>Genomic features and morphological characterization of a novel Knufia sp. strain isolated from spacecraft assembly facility.</title>
        <authorList>
            <person name="Teixeira M."/>
            <person name="Chander A.M."/>
            <person name="Stajich J.E."/>
            <person name="Venkateswaran K."/>
        </authorList>
    </citation>
    <scope>NUCLEOTIDE SEQUENCE [LARGE SCALE GENOMIC DNA]</scope>
    <source>
        <strain evidence="3 4">FJI-L2-BK-P2</strain>
    </source>
</reference>